<dbReference type="SMART" id="SM00847">
    <property type="entry name" value="HA2"/>
    <property type="match status" value="1"/>
</dbReference>
<keyword evidence="3" id="KW-0547">Nucleotide-binding</keyword>
<dbReference type="PROSITE" id="PS51192">
    <property type="entry name" value="HELICASE_ATP_BIND_1"/>
    <property type="match status" value="1"/>
</dbReference>
<dbReference type="GO" id="GO:0071013">
    <property type="term" value="C:catalytic step 2 spliceosome"/>
    <property type="evidence" value="ECO:0007669"/>
    <property type="project" value="TreeGrafter"/>
</dbReference>
<feature type="domain" description="Helicase ATP-binding" evidence="8">
    <location>
        <begin position="47"/>
        <end position="212"/>
    </location>
</feature>
<evidence type="ECO:0000256" key="1">
    <source>
        <dbReference type="ARBA" id="ARBA00008792"/>
    </source>
</evidence>
<evidence type="ECO:0000256" key="3">
    <source>
        <dbReference type="ARBA" id="ARBA00022741"/>
    </source>
</evidence>
<dbReference type="Gene3D" id="1.20.120.1080">
    <property type="match status" value="1"/>
</dbReference>
<dbReference type="InterPro" id="IPR002464">
    <property type="entry name" value="DNA/RNA_helicase_DEAH_CS"/>
</dbReference>
<dbReference type="Pfam" id="PF07717">
    <property type="entry name" value="OB_NTP_bind"/>
    <property type="match status" value="1"/>
</dbReference>
<feature type="domain" description="Helicase C-terminal" evidence="9">
    <location>
        <begin position="244"/>
        <end position="417"/>
    </location>
</feature>
<organism evidence="10 11">
    <name type="scientific">Malassezia caprae</name>
    <dbReference type="NCBI Taxonomy" id="1381934"/>
    <lineage>
        <taxon>Eukaryota</taxon>
        <taxon>Fungi</taxon>
        <taxon>Dikarya</taxon>
        <taxon>Basidiomycota</taxon>
        <taxon>Ustilaginomycotina</taxon>
        <taxon>Malasseziomycetes</taxon>
        <taxon>Malasseziales</taxon>
        <taxon>Malasseziaceae</taxon>
        <taxon>Malassezia</taxon>
    </lineage>
</organism>
<keyword evidence="4 10" id="KW-0378">Hydrolase</keyword>
<gene>
    <name evidence="10" type="ORF">MCAP1_003483</name>
</gene>
<keyword evidence="6" id="KW-0067">ATP-binding</keyword>
<accession>A0AAF0E7H7</accession>
<dbReference type="FunFam" id="3.40.50.300:FF:000578">
    <property type="entry name" value="probable ATP-dependent RNA helicase DHX35"/>
    <property type="match status" value="1"/>
</dbReference>
<evidence type="ECO:0000256" key="2">
    <source>
        <dbReference type="ARBA" id="ARBA00012552"/>
    </source>
</evidence>
<dbReference type="Pfam" id="PF00271">
    <property type="entry name" value="Helicase_C"/>
    <property type="match status" value="1"/>
</dbReference>
<dbReference type="GO" id="GO:0016787">
    <property type="term" value="F:hydrolase activity"/>
    <property type="evidence" value="ECO:0007669"/>
    <property type="project" value="UniProtKB-KW"/>
</dbReference>
<name>A0AAF0E7H7_9BASI</name>
<dbReference type="PANTHER" id="PTHR18934">
    <property type="entry name" value="ATP-DEPENDENT RNA HELICASE"/>
    <property type="match status" value="1"/>
</dbReference>
<dbReference type="GO" id="GO:0003724">
    <property type="term" value="F:RNA helicase activity"/>
    <property type="evidence" value="ECO:0007669"/>
    <property type="project" value="UniProtKB-EC"/>
</dbReference>
<reference evidence="10" key="1">
    <citation type="submission" date="2023-03" db="EMBL/GenBank/DDBJ databases">
        <title>Mating type loci evolution in Malassezia.</title>
        <authorList>
            <person name="Coelho M.A."/>
        </authorList>
    </citation>
    <scope>NUCLEOTIDE SEQUENCE</scope>
    <source>
        <strain evidence="10">CBS 10434</strain>
    </source>
</reference>
<dbReference type="InterPro" id="IPR011545">
    <property type="entry name" value="DEAD/DEAH_box_helicase_dom"/>
</dbReference>
<dbReference type="EMBL" id="CP119915">
    <property type="protein sequence ID" value="WFD21222.1"/>
    <property type="molecule type" value="Genomic_DNA"/>
</dbReference>
<dbReference type="Pfam" id="PF21010">
    <property type="entry name" value="HA2_C"/>
    <property type="match status" value="1"/>
</dbReference>
<protein>
    <recommendedName>
        <fullName evidence="2">RNA helicase</fullName>
        <ecNumber evidence="2">3.6.4.13</ecNumber>
    </recommendedName>
</protein>
<evidence type="ECO:0000256" key="7">
    <source>
        <dbReference type="ARBA" id="ARBA00047984"/>
    </source>
</evidence>
<dbReference type="PANTHER" id="PTHR18934:SF136">
    <property type="entry name" value="ATP-DEPENDENT RNA HELICASE DHX35-RELATED"/>
    <property type="match status" value="1"/>
</dbReference>
<evidence type="ECO:0000256" key="5">
    <source>
        <dbReference type="ARBA" id="ARBA00022806"/>
    </source>
</evidence>
<dbReference type="Proteomes" id="UP001220961">
    <property type="component" value="Chromosome 8"/>
</dbReference>
<dbReference type="SMART" id="SM00487">
    <property type="entry name" value="DEXDc"/>
    <property type="match status" value="1"/>
</dbReference>
<dbReference type="InterPro" id="IPR001650">
    <property type="entry name" value="Helicase_C-like"/>
</dbReference>
<proteinExistence type="inferred from homology"/>
<dbReference type="InterPro" id="IPR027417">
    <property type="entry name" value="P-loop_NTPase"/>
</dbReference>
<dbReference type="Pfam" id="PF00270">
    <property type="entry name" value="DEAD"/>
    <property type="match status" value="1"/>
</dbReference>
<sequence>MAFWKPGAQRPASVLDRGDDGALDATALVSGVERTRLPVHRYRQALLAMVERYPVVVVVGHTGCGKTTQIPQFLLEAGWAAEQRQVVCTQPRRVAASSVAARVADETRTCLGDVIGYAVRFEDCTHPTRTRVRYTTPGLLFRECLSDPLLSRYSVIMVDEAHERGAYTDLLIALLQKIRRKRPDLRILLASATLDAEAFACYFDAAYGTPDAQSAVLSIEGRTFPVDVAYTPAPVRDYVAAAVDAVWALHITEPAGDILVFLTGRDDIDAALQALADRQAQAPQGGLRLHLLPLYASLALDEQRAALAPAPRGTRKVVVATNVAETSVTIDGVRYVVDAGLVKVRMLDPATGLDTLATRPTSRAAAFQRAGRAGRTAPGKCLRLYPASELAQMPAADTPELVRCDLAMYLLQLKALGIDNLARFAFVPPAPPAAHMARALTFLASMQALDPYGRLLPLGEQLAEAPLEPMMARAVLWAAQRGCADELVSIAAMLSVSSPFLHTDHRAADPRAEIARRKFVAEEGDALTLLNVYDAFVDPRQGRCSAAWAARQALNYATLKRAQAIRTQLAQYVALHWRLPLRASHDAAQLRYCLAAGFFQQAAQWMPDGTFRTLHGTMLHAHPSSVYFTRSPPSRWVVYTELVHTTQPMIRDVTAVDEAWLLQLAYVHTAHDRPHYYETRGKA</sequence>
<dbReference type="InterPro" id="IPR011709">
    <property type="entry name" value="DEAD-box_helicase_OB_fold"/>
</dbReference>
<evidence type="ECO:0000259" key="9">
    <source>
        <dbReference type="PROSITE" id="PS51194"/>
    </source>
</evidence>
<keyword evidence="5 10" id="KW-0347">Helicase</keyword>
<dbReference type="InterPro" id="IPR014001">
    <property type="entry name" value="Helicase_ATP-bd"/>
</dbReference>
<dbReference type="CDD" id="cd18791">
    <property type="entry name" value="SF2_C_RHA"/>
    <property type="match status" value="1"/>
</dbReference>
<evidence type="ECO:0000313" key="10">
    <source>
        <dbReference type="EMBL" id="WFD21222.1"/>
    </source>
</evidence>
<dbReference type="PROSITE" id="PS00690">
    <property type="entry name" value="DEAH_ATP_HELICASE"/>
    <property type="match status" value="1"/>
</dbReference>
<keyword evidence="11" id="KW-1185">Reference proteome</keyword>
<dbReference type="GO" id="GO:0003723">
    <property type="term" value="F:RNA binding"/>
    <property type="evidence" value="ECO:0007669"/>
    <property type="project" value="TreeGrafter"/>
</dbReference>
<dbReference type="AlphaFoldDB" id="A0AAF0E7H7"/>
<evidence type="ECO:0000313" key="11">
    <source>
        <dbReference type="Proteomes" id="UP001220961"/>
    </source>
</evidence>
<evidence type="ECO:0000256" key="4">
    <source>
        <dbReference type="ARBA" id="ARBA00022801"/>
    </source>
</evidence>
<dbReference type="GO" id="GO:0005524">
    <property type="term" value="F:ATP binding"/>
    <property type="evidence" value="ECO:0007669"/>
    <property type="project" value="UniProtKB-KW"/>
</dbReference>
<comment type="catalytic activity">
    <reaction evidence="7">
        <text>ATP + H2O = ADP + phosphate + H(+)</text>
        <dbReference type="Rhea" id="RHEA:13065"/>
        <dbReference type="ChEBI" id="CHEBI:15377"/>
        <dbReference type="ChEBI" id="CHEBI:15378"/>
        <dbReference type="ChEBI" id="CHEBI:30616"/>
        <dbReference type="ChEBI" id="CHEBI:43474"/>
        <dbReference type="ChEBI" id="CHEBI:456216"/>
        <dbReference type="EC" id="3.6.4.13"/>
    </reaction>
</comment>
<dbReference type="PROSITE" id="PS51194">
    <property type="entry name" value="HELICASE_CTER"/>
    <property type="match status" value="1"/>
</dbReference>
<dbReference type="SMART" id="SM00490">
    <property type="entry name" value="HELICc"/>
    <property type="match status" value="1"/>
</dbReference>
<dbReference type="Gene3D" id="3.40.50.300">
    <property type="entry name" value="P-loop containing nucleotide triphosphate hydrolases"/>
    <property type="match status" value="2"/>
</dbReference>
<evidence type="ECO:0000256" key="6">
    <source>
        <dbReference type="ARBA" id="ARBA00022840"/>
    </source>
</evidence>
<comment type="similarity">
    <text evidence="1">Belongs to the DEAD box helicase family. DEAH subfamily.</text>
</comment>
<evidence type="ECO:0000259" key="8">
    <source>
        <dbReference type="PROSITE" id="PS51192"/>
    </source>
</evidence>
<dbReference type="SUPFAM" id="SSF52540">
    <property type="entry name" value="P-loop containing nucleoside triphosphate hydrolases"/>
    <property type="match status" value="1"/>
</dbReference>
<dbReference type="EC" id="3.6.4.13" evidence="2"/>
<dbReference type="InterPro" id="IPR007502">
    <property type="entry name" value="Helicase-assoc_dom"/>
</dbReference>